<name>A0A1B7MU34_9AGAM</name>
<evidence type="ECO:0000256" key="11">
    <source>
        <dbReference type="ARBA" id="ARBA00022824"/>
    </source>
</evidence>
<comment type="similarity">
    <text evidence="4">Belongs to the HRD1 family.</text>
</comment>
<evidence type="ECO:0000256" key="6">
    <source>
        <dbReference type="ARBA" id="ARBA00022679"/>
    </source>
</evidence>
<proteinExistence type="inferred from homology"/>
<evidence type="ECO:0000256" key="2">
    <source>
        <dbReference type="ARBA" id="ARBA00004477"/>
    </source>
</evidence>
<evidence type="ECO:0000256" key="5">
    <source>
        <dbReference type="ARBA" id="ARBA00012483"/>
    </source>
</evidence>
<dbReference type="InterPro" id="IPR024766">
    <property type="entry name" value="Znf_RING_H2"/>
</dbReference>
<evidence type="ECO:0000256" key="9">
    <source>
        <dbReference type="ARBA" id="ARBA00022771"/>
    </source>
</evidence>
<keyword evidence="13 17" id="KW-1133">Transmembrane helix</keyword>
<dbReference type="GO" id="GO:0005789">
    <property type="term" value="C:endoplasmic reticulum membrane"/>
    <property type="evidence" value="ECO:0007669"/>
    <property type="project" value="UniProtKB-SubCell"/>
</dbReference>
<reference evidence="19 20" key="1">
    <citation type="submission" date="2016-06" db="EMBL/GenBank/DDBJ databases">
        <title>Comparative genomics of the ectomycorrhizal sister species Rhizopogon vinicolor and Rhizopogon vesiculosus (Basidiomycota: Boletales) reveals a divergence of the mating type B locus.</title>
        <authorList>
            <consortium name="DOE Joint Genome Institute"/>
            <person name="Mujic A.B."/>
            <person name="Kuo A."/>
            <person name="Tritt A."/>
            <person name="Lipzen A."/>
            <person name="Chen C."/>
            <person name="Johnson J."/>
            <person name="Sharma A."/>
            <person name="Barry K."/>
            <person name="Grigoriev I.V."/>
            <person name="Spatafora J.W."/>
        </authorList>
    </citation>
    <scope>NUCLEOTIDE SEQUENCE [LARGE SCALE GENOMIC DNA]</scope>
    <source>
        <strain evidence="19 20">AM-OR11-026</strain>
    </source>
</reference>
<feature type="compositionally biased region" description="Polar residues" evidence="16">
    <location>
        <begin position="565"/>
        <end position="577"/>
    </location>
</feature>
<dbReference type="Proteomes" id="UP000092154">
    <property type="component" value="Unassembled WGS sequence"/>
</dbReference>
<evidence type="ECO:0000256" key="12">
    <source>
        <dbReference type="ARBA" id="ARBA00022833"/>
    </source>
</evidence>
<keyword evidence="12" id="KW-0862">Zinc</keyword>
<dbReference type="FunCoup" id="A0A1B7MU34">
    <property type="interactions" value="528"/>
</dbReference>
<dbReference type="InterPro" id="IPR057992">
    <property type="entry name" value="TPR_SYVN1_N"/>
</dbReference>
<evidence type="ECO:0000259" key="18">
    <source>
        <dbReference type="PROSITE" id="PS50089"/>
    </source>
</evidence>
<feature type="region of interest" description="Disordered" evidence="16">
    <location>
        <begin position="697"/>
        <end position="725"/>
    </location>
</feature>
<comment type="catalytic activity">
    <reaction evidence="1">
        <text>S-ubiquitinyl-[E2 ubiquitin-conjugating enzyme]-L-cysteine + [acceptor protein]-L-lysine = [E2 ubiquitin-conjugating enzyme]-L-cysteine + N(6)-ubiquitinyl-[acceptor protein]-L-lysine.</text>
        <dbReference type="EC" id="2.3.2.27"/>
    </reaction>
</comment>
<dbReference type="InterPro" id="IPR001841">
    <property type="entry name" value="Znf_RING"/>
</dbReference>
<dbReference type="InterPro" id="IPR058051">
    <property type="entry name" value="Znf_RING_synoviolin"/>
</dbReference>
<dbReference type="STRING" id="1314800.A0A1B7MU34"/>
<keyword evidence="14 17" id="KW-0472">Membrane</keyword>
<evidence type="ECO:0000256" key="3">
    <source>
        <dbReference type="ARBA" id="ARBA00004906"/>
    </source>
</evidence>
<dbReference type="GO" id="GO:0036503">
    <property type="term" value="P:ERAD pathway"/>
    <property type="evidence" value="ECO:0007669"/>
    <property type="project" value="TreeGrafter"/>
</dbReference>
<evidence type="ECO:0000256" key="16">
    <source>
        <dbReference type="SAM" id="MobiDB-lite"/>
    </source>
</evidence>
<feature type="transmembrane region" description="Helical" evidence="17">
    <location>
        <begin position="23"/>
        <end position="42"/>
    </location>
</feature>
<evidence type="ECO:0000256" key="1">
    <source>
        <dbReference type="ARBA" id="ARBA00000900"/>
    </source>
</evidence>
<dbReference type="UniPathway" id="UPA00143"/>
<dbReference type="Pfam" id="PF12678">
    <property type="entry name" value="zf-rbx1"/>
    <property type="match status" value="1"/>
</dbReference>
<evidence type="ECO:0000256" key="15">
    <source>
        <dbReference type="PROSITE-ProRule" id="PRU00175"/>
    </source>
</evidence>
<dbReference type="PANTHER" id="PTHR22763">
    <property type="entry name" value="RING ZINC FINGER PROTEIN"/>
    <property type="match status" value="1"/>
</dbReference>
<protein>
    <recommendedName>
        <fullName evidence="5">RING-type E3 ubiquitin transferase</fullName>
        <ecNumber evidence="5">2.3.2.27</ecNumber>
    </recommendedName>
</protein>
<feature type="domain" description="RING-type" evidence="18">
    <location>
        <begin position="321"/>
        <end position="385"/>
    </location>
</feature>
<evidence type="ECO:0000313" key="19">
    <source>
        <dbReference type="EMBL" id="OAX36091.1"/>
    </source>
</evidence>
<dbReference type="SMART" id="SM00184">
    <property type="entry name" value="RING"/>
    <property type="match status" value="1"/>
</dbReference>
<keyword evidence="7 17" id="KW-0812">Transmembrane</keyword>
<dbReference type="SUPFAM" id="SSF57850">
    <property type="entry name" value="RING/U-box"/>
    <property type="match status" value="1"/>
</dbReference>
<feature type="compositionally biased region" description="Basic and acidic residues" evidence="16">
    <location>
        <begin position="542"/>
        <end position="551"/>
    </location>
</feature>
<organism evidence="19 20">
    <name type="scientific">Rhizopogon vinicolor AM-OR11-026</name>
    <dbReference type="NCBI Taxonomy" id="1314800"/>
    <lineage>
        <taxon>Eukaryota</taxon>
        <taxon>Fungi</taxon>
        <taxon>Dikarya</taxon>
        <taxon>Basidiomycota</taxon>
        <taxon>Agaricomycotina</taxon>
        <taxon>Agaricomycetes</taxon>
        <taxon>Agaricomycetidae</taxon>
        <taxon>Boletales</taxon>
        <taxon>Suillineae</taxon>
        <taxon>Rhizopogonaceae</taxon>
        <taxon>Rhizopogon</taxon>
    </lineage>
</organism>
<feature type="region of interest" description="Disordered" evidence="16">
    <location>
        <begin position="392"/>
        <end position="415"/>
    </location>
</feature>
<feature type="region of interest" description="Disordered" evidence="16">
    <location>
        <begin position="457"/>
        <end position="588"/>
    </location>
</feature>
<keyword evidence="9 15" id="KW-0863">Zinc-finger</keyword>
<evidence type="ECO:0000256" key="8">
    <source>
        <dbReference type="ARBA" id="ARBA00022723"/>
    </source>
</evidence>
<dbReference type="GO" id="GO:0061630">
    <property type="term" value="F:ubiquitin protein ligase activity"/>
    <property type="evidence" value="ECO:0007669"/>
    <property type="project" value="UniProtKB-EC"/>
</dbReference>
<gene>
    <name evidence="19" type="ORF">K503DRAFT_744918</name>
</gene>
<feature type="transmembrane region" description="Helical" evidence="17">
    <location>
        <begin position="120"/>
        <end position="139"/>
    </location>
</feature>
<feature type="transmembrane region" description="Helical" evidence="17">
    <location>
        <begin position="160"/>
        <end position="179"/>
    </location>
</feature>
<dbReference type="OrthoDB" id="7759664at2759"/>
<feature type="compositionally biased region" description="Low complexity" evidence="16">
    <location>
        <begin position="525"/>
        <end position="539"/>
    </location>
</feature>
<feature type="compositionally biased region" description="Polar residues" evidence="16">
    <location>
        <begin position="698"/>
        <end position="725"/>
    </location>
</feature>
<dbReference type="GO" id="GO:0008270">
    <property type="term" value="F:zinc ion binding"/>
    <property type="evidence" value="ECO:0007669"/>
    <property type="project" value="UniProtKB-KW"/>
</dbReference>
<feature type="transmembrane region" description="Helical" evidence="17">
    <location>
        <begin position="62"/>
        <end position="84"/>
    </location>
</feature>
<dbReference type="PROSITE" id="PS50089">
    <property type="entry name" value="ZF_RING_2"/>
    <property type="match status" value="1"/>
</dbReference>
<accession>A0A1B7MU34</accession>
<dbReference type="AlphaFoldDB" id="A0A1B7MU34"/>
<dbReference type="Gene3D" id="3.30.40.10">
    <property type="entry name" value="Zinc/RING finger domain, C3HC4 (zinc finger)"/>
    <property type="match status" value="1"/>
</dbReference>
<evidence type="ECO:0000256" key="7">
    <source>
        <dbReference type="ARBA" id="ARBA00022692"/>
    </source>
</evidence>
<dbReference type="InParanoid" id="A0A1B7MU34"/>
<dbReference type="EMBL" id="KV448443">
    <property type="protein sequence ID" value="OAX36091.1"/>
    <property type="molecule type" value="Genomic_DNA"/>
</dbReference>
<sequence length="725" mass="80394">MPLHDFLRQRAHPVAASFNSHKVLLYGLVSTVAVSATITNALRCHSNFYSVAIYLSKSNRSVLILANFGLLLALLCGQLVRQIFFGALRPQEVERLYDRLWFFVTESLLAFTIFRDDFDIPFALMFGFLLFVRSFHWLASDRIEWMDQRPYPGPPTLFHVRMTSLFVVLWCTDLLMFAFAVESTLKNGIGGMMMFANEYAILMASAMNTTAKYCVCVIDLRRARQRGGENAPPWQNKSMWIFYIELITDFLKLTTYLLFFLLIVAFYGLPLNIIRDVYLTGRSFVTRLRALVRYRAATRNMDERYPDASEEEMSAMTDRTCIICREEMFVHGVSEGQAGDSGSNPAQQVSDGPNTTPKKLPCGHVFHFYCLRSWLERQQSCPTCRRSVLENPAQEQQRAAGPQLGAMPPQPINFGNPMAPGNQPPAPPNVNNQPLPNVVTQGWLPGQAPGVVIQYNIQYQGPPPPSREAPQATTAPQPVPHFPGFTGPDGQWNQWDMDPRWFGGAPRPEPTERSLPQNAGSSDGASRPSPREAAAAAASQRFGDKISRRSNDGAPTTAIRPASGEAQQVTRSDSNVSPPMPHSGFTIPSLIPLHAHEIPSTTGTLRGTGVPHSHMWQPIQPSSHSDEVPAPVFDASFPAGIIQTPLHELPPSLTDQQLMLMDQITREAIDERLRILEGVSVAVNRCVEDLTRVRSALPDSSNASSVSTEPQSHDTPTSPSIGEPV</sequence>
<feature type="transmembrane region" description="Helical" evidence="17">
    <location>
        <begin position="240"/>
        <end position="269"/>
    </location>
</feature>
<feature type="compositionally biased region" description="Polar residues" evidence="16">
    <location>
        <begin position="514"/>
        <end position="524"/>
    </location>
</feature>
<keyword evidence="20" id="KW-1185">Reference proteome</keyword>
<dbReference type="InterPro" id="IPR013083">
    <property type="entry name" value="Znf_RING/FYVE/PHD"/>
</dbReference>
<keyword evidence="6" id="KW-0808">Transferase</keyword>
<evidence type="ECO:0000313" key="20">
    <source>
        <dbReference type="Proteomes" id="UP000092154"/>
    </source>
</evidence>
<dbReference type="GO" id="GO:0016567">
    <property type="term" value="P:protein ubiquitination"/>
    <property type="evidence" value="ECO:0007669"/>
    <property type="project" value="UniProtKB-UniPathway"/>
</dbReference>
<dbReference type="PANTHER" id="PTHR22763:SF184">
    <property type="entry name" value="E3 UBIQUITIN-PROTEIN LIGASE SYNOVIOLIN"/>
    <property type="match status" value="1"/>
</dbReference>
<evidence type="ECO:0000256" key="4">
    <source>
        <dbReference type="ARBA" id="ARBA00010089"/>
    </source>
</evidence>
<comment type="subcellular location">
    <subcellularLocation>
        <location evidence="2">Endoplasmic reticulum membrane</location>
        <topology evidence="2">Multi-pass membrane protein</topology>
    </subcellularLocation>
</comment>
<keyword evidence="8" id="KW-0479">Metal-binding</keyword>
<dbReference type="Pfam" id="PF25563">
    <property type="entry name" value="TPR_SYVN1_N"/>
    <property type="match status" value="1"/>
</dbReference>
<dbReference type="CDD" id="cd16479">
    <property type="entry name" value="RING-H2_synoviolin"/>
    <property type="match status" value="1"/>
</dbReference>
<keyword evidence="10" id="KW-0833">Ubl conjugation pathway</keyword>
<dbReference type="InterPro" id="IPR050731">
    <property type="entry name" value="HRD1_E3_ubiq-ligases"/>
</dbReference>
<feature type="transmembrane region" description="Helical" evidence="17">
    <location>
        <begin position="199"/>
        <end position="220"/>
    </location>
</feature>
<keyword evidence="11" id="KW-0256">Endoplasmic reticulum</keyword>
<evidence type="ECO:0000256" key="14">
    <source>
        <dbReference type="ARBA" id="ARBA00023136"/>
    </source>
</evidence>
<evidence type="ECO:0000256" key="10">
    <source>
        <dbReference type="ARBA" id="ARBA00022786"/>
    </source>
</evidence>
<dbReference type="GO" id="GO:0043161">
    <property type="term" value="P:proteasome-mediated ubiquitin-dependent protein catabolic process"/>
    <property type="evidence" value="ECO:0007669"/>
    <property type="project" value="TreeGrafter"/>
</dbReference>
<feature type="compositionally biased region" description="Polar residues" evidence="16">
    <location>
        <begin position="340"/>
        <end position="357"/>
    </location>
</feature>
<feature type="region of interest" description="Disordered" evidence="16">
    <location>
        <begin position="334"/>
        <end position="357"/>
    </location>
</feature>
<evidence type="ECO:0000256" key="13">
    <source>
        <dbReference type="ARBA" id="ARBA00022989"/>
    </source>
</evidence>
<evidence type="ECO:0000256" key="17">
    <source>
        <dbReference type="SAM" id="Phobius"/>
    </source>
</evidence>
<comment type="pathway">
    <text evidence="3">Protein modification; protein ubiquitination.</text>
</comment>
<dbReference type="EC" id="2.3.2.27" evidence="5"/>